<organism evidence="3 4">
    <name type="scientific">Luoshenia tenuis</name>
    <dbReference type="NCBI Taxonomy" id="2763654"/>
    <lineage>
        <taxon>Bacteria</taxon>
        <taxon>Bacillati</taxon>
        <taxon>Bacillota</taxon>
        <taxon>Clostridia</taxon>
        <taxon>Christensenellales</taxon>
        <taxon>Christensenellaceae</taxon>
        <taxon>Luoshenia</taxon>
    </lineage>
</organism>
<dbReference type="PRINTS" id="PR00111">
    <property type="entry name" value="ABHYDROLASE"/>
</dbReference>
<gene>
    <name evidence="3" type="ORF">H8699_12290</name>
</gene>
<dbReference type="InterPro" id="IPR029058">
    <property type="entry name" value="AB_hydrolase_fold"/>
</dbReference>
<dbReference type="InterPro" id="IPR050266">
    <property type="entry name" value="AB_hydrolase_sf"/>
</dbReference>
<dbReference type="GO" id="GO:0016787">
    <property type="term" value="F:hydrolase activity"/>
    <property type="evidence" value="ECO:0007669"/>
    <property type="project" value="UniProtKB-KW"/>
</dbReference>
<dbReference type="Pfam" id="PF00561">
    <property type="entry name" value="Abhydrolase_1"/>
    <property type="match status" value="1"/>
</dbReference>
<accession>A0A926D1V1</accession>
<evidence type="ECO:0000256" key="1">
    <source>
        <dbReference type="ARBA" id="ARBA00022801"/>
    </source>
</evidence>
<reference evidence="3" key="1">
    <citation type="submission" date="2020-08" db="EMBL/GenBank/DDBJ databases">
        <title>Genome public.</title>
        <authorList>
            <person name="Liu C."/>
            <person name="Sun Q."/>
        </authorList>
    </citation>
    <scope>NUCLEOTIDE SEQUENCE</scope>
    <source>
        <strain evidence="3">NSJ-44</strain>
    </source>
</reference>
<protein>
    <submittedName>
        <fullName evidence="3">Alpha/beta hydrolase</fullName>
    </submittedName>
</protein>
<dbReference type="PANTHER" id="PTHR43798">
    <property type="entry name" value="MONOACYLGLYCEROL LIPASE"/>
    <property type="match status" value="1"/>
</dbReference>
<comment type="caution">
    <text evidence="3">The sequence shown here is derived from an EMBL/GenBank/DDBJ whole genome shotgun (WGS) entry which is preliminary data.</text>
</comment>
<dbReference type="AlphaFoldDB" id="A0A926D1V1"/>
<evidence type="ECO:0000313" key="3">
    <source>
        <dbReference type="EMBL" id="MBC8530213.1"/>
    </source>
</evidence>
<dbReference type="Gene3D" id="3.40.50.1820">
    <property type="entry name" value="alpha/beta hydrolase"/>
    <property type="match status" value="1"/>
</dbReference>
<dbReference type="GO" id="GO:0016020">
    <property type="term" value="C:membrane"/>
    <property type="evidence" value="ECO:0007669"/>
    <property type="project" value="TreeGrafter"/>
</dbReference>
<evidence type="ECO:0000259" key="2">
    <source>
        <dbReference type="Pfam" id="PF00561"/>
    </source>
</evidence>
<feature type="domain" description="AB hydrolase-1" evidence="2">
    <location>
        <begin position="20"/>
        <end position="243"/>
    </location>
</feature>
<dbReference type="RefSeq" id="WP_249285938.1">
    <property type="nucleotide sequence ID" value="NZ_JACRSO010000006.1"/>
</dbReference>
<dbReference type="EMBL" id="JACRSO010000006">
    <property type="protein sequence ID" value="MBC8530213.1"/>
    <property type="molecule type" value="Genomic_DNA"/>
</dbReference>
<dbReference type="PANTHER" id="PTHR43798:SF31">
    <property type="entry name" value="AB HYDROLASE SUPERFAMILY PROTEIN YCLE"/>
    <property type="match status" value="1"/>
</dbReference>
<proteinExistence type="predicted"/>
<keyword evidence="1 3" id="KW-0378">Hydrolase</keyword>
<evidence type="ECO:0000313" key="4">
    <source>
        <dbReference type="Proteomes" id="UP000654279"/>
    </source>
</evidence>
<dbReference type="SUPFAM" id="SSF53474">
    <property type="entry name" value="alpha/beta-Hydrolases"/>
    <property type="match status" value="1"/>
</dbReference>
<sequence>MFIDIDDIRIHYESFGEGEPILLLHGWGGQIESWGPVIPSLAQGRKVYALDFPGFGSSAQPPKPWDVMDYTAMLLRFMDQIGLEKTDVMGHSFGGRVTILLSATAPERVGKVILVDSAGLIPKRTWRYYFKVYSYKALKRVAACRPLAALLKGVGVDAKKIVAKRGGSSDYRALPECMRATFVKVVNQDLRPYLKQIKASALLIWGRNDTDAPVYFGEIMEKEIPDAGLVVLENAGHFAYLDRFGDFDKIVKNYIHFEKRG</sequence>
<dbReference type="InterPro" id="IPR000073">
    <property type="entry name" value="AB_hydrolase_1"/>
</dbReference>
<keyword evidence="4" id="KW-1185">Reference proteome</keyword>
<dbReference type="Proteomes" id="UP000654279">
    <property type="component" value="Unassembled WGS sequence"/>
</dbReference>
<name>A0A926D1V1_9FIRM</name>